<dbReference type="Proteomes" id="UP001213000">
    <property type="component" value="Unassembled WGS sequence"/>
</dbReference>
<proteinExistence type="predicted"/>
<sequence>MSDAAEQPLRDKDGIPIQIGEMVSSRQRAGRHYGNVTDIVITEEDAKKKGVAHPPKVLFKTQTGKLVQHNPSVLVHGENPWEEGHAESKEKK</sequence>
<feature type="compositionally biased region" description="Basic and acidic residues" evidence="1">
    <location>
        <begin position="82"/>
        <end position="92"/>
    </location>
</feature>
<keyword evidence="4" id="KW-1185">Reference proteome</keyword>
<dbReference type="Gene3D" id="2.30.30.1060">
    <property type="match status" value="1"/>
</dbReference>
<comment type="caution">
    <text evidence="3">The sequence shown here is derived from an EMBL/GenBank/DDBJ whole genome shotgun (WGS) entry which is preliminary data.</text>
</comment>
<feature type="region of interest" description="Disordered" evidence="1">
    <location>
        <begin position="69"/>
        <end position="92"/>
    </location>
</feature>
<evidence type="ECO:0000259" key="2">
    <source>
        <dbReference type="Pfam" id="PF11160"/>
    </source>
</evidence>
<dbReference type="Pfam" id="PF11160">
    <property type="entry name" value="Hva1_TUDOR"/>
    <property type="match status" value="1"/>
</dbReference>
<evidence type="ECO:0000313" key="4">
    <source>
        <dbReference type="Proteomes" id="UP001213000"/>
    </source>
</evidence>
<dbReference type="EMBL" id="JANIEX010001108">
    <property type="protein sequence ID" value="KAJ3560783.1"/>
    <property type="molecule type" value="Genomic_DNA"/>
</dbReference>
<organism evidence="3 4">
    <name type="scientific">Leucocoprinus birnbaumii</name>
    <dbReference type="NCBI Taxonomy" id="56174"/>
    <lineage>
        <taxon>Eukaryota</taxon>
        <taxon>Fungi</taxon>
        <taxon>Dikarya</taxon>
        <taxon>Basidiomycota</taxon>
        <taxon>Agaricomycotina</taxon>
        <taxon>Agaricomycetes</taxon>
        <taxon>Agaricomycetidae</taxon>
        <taxon>Agaricales</taxon>
        <taxon>Agaricineae</taxon>
        <taxon>Agaricaceae</taxon>
        <taxon>Leucocoprinus</taxon>
    </lineage>
</organism>
<reference evidence="3" key="1">
    <citation type="submission" date="2022-07" db="EMBL/GenBank/DDBJ databases">
        <title>Genome Sequence of Leucocoprinus birnbaumii.</title>
        <authorList>
            <person name="Buettner E."/>
        </authorList>
    </citation>
    <scope>NUCLEOTIDE SEQUENCE</scope>
    <source>
        <strain evidence="3">VT141</strain>
    </source>
</reference>
<gene>
    <name evidence="3" type="ORF">NP233_g10607</name>
</gene>
<dbReference type="AlphaFoldDB" id="A0AAD5VK19"/>
<feature type="domain" description="Hypervirulence associated protein TUDOR" evidence="2">
    <location>
        <begin position="20"/>
        <end position="73"/>
    </location>
</feature>
<dbReference type="InterPro" id="IPR021331">
    <property type="entry name" value="Hva1_TUDOR"/>
</dbReference>
<evidence type="ECO:0000313" key="3">
    <source>
        <dbReference type="EMBL" id="KAJ3560783.1"/>
    </source>
</evidence>
<evidence type="ECO:0000256" key="1">
    <source>
        <dbReference type="SAM" id="MobiDB-lite"/>
    </source>
</evidence>
<protein>
    <recommendedName>
        <fullName evidence="2">Hypervirulence associated protein TUDOR domain-containing protein</fullName>
    </recommendedName>
</protein>
<accession>A0AAD5VK19</accession>
<name>A0AAD5VK19_9AGAR</name>